<feature type="region of interest" description="Disordered" evidence="1">
    <location>
        <begin position="44"/>
        <end position="70"/>
    </location>
</feature>
<evidence type="ECO:0000313" key="2">
    <source>
        <dbReference type="EMBL" id="SUS08950.1"/>
    </source>
</evidence>
<protein>
    <submittedName>
        <fullName evidence="2">Uncharacterized protein</fullName>
    </submittedName>
</protein>
<sequence length="70" mass="7723">MVWMSGLGRCRPAGDPPERLASVVDFAAFRTELGGTLARAVRRFSHSSAPVSPSRRPTHLQRQHKPNRAS</sequence>
<reference evidence="2" key="1">
    <citation type="submission" date="2018-07" db="EMBL/GenBank/DDBJ databases">
        <authorList>
            <person name="Quirk P.G."/>
            <person name="Krulwich T.A."/>
        </authorList>
    </citation>
    <scope>NUCLEOTIDE SEQUENCE</scope>
</reference>
<accession>A0A380TKH6</accession>
<proteinExistence type="predicted"/>
<dbReference type="AlphaFoldDB" id="A0A380TKH6"/>
<evidence type="ECO:0000256" key="1">
    <source>
        <dbReference type="SAM" id="MobiDB-lite"/>
    </source>
</evidence>
<feature type="compositionally biased region" description="Basic residues" evidence="1">
    <location>
        <begin position="56"/>
        <end position="70"/>
    </location>
</feature>
<gene>
    <name evidence="2" type="ORF">DF3PB_980003</name>
</gene>
<organism evidence="2">
    <name type="scientific">metagenome</name>
    <dbReference type="NCBI Taxonomy" id="256318"/>
    <lineage>
        <taxon>unclassified sequences</taxon>
        <taxon>metagenomes</taxon>
    </lineage>
</organism>
<dbReference type="EMBL" id="UIDG01000654">
    <property type="protein sequence ID" value="SUS08950.1"/>
    <property type="molecule type" value="Genomic_DNA"/>
</dbReference>
<name>A0A380TKH6_9ZZZZ</name>